<protein>
    <submittedName>
        <fullName evidence="1">Uncharacterized protein</fullName>
    </submittedName>
</protein>
<comment type="caution">
    <text evidence="1">The sequence shown here is derived from an EMBL/GenBank/DDBJ whole genome shotgun (WGS) entry which is preliminary data.</text>
</comment>
<proteinExistence type="predicted"/>
<dbReference type="EMBL" id="LNQE01001892">
    <property type="protein sequence ID" value="KUG03111.1"/>
    <property type="molecule type" value="Genomic_DNA"/>
</dbReference>
<gene>
    <name evidence="1" type="ORF">ASZ90_019451</name>
</gene>
<organism evidence="1">
    <name type="scientific">hydrocarbon metagenome</name>
    <dbReference type="NCBI Taxonomy" id="938273"/>
    <lineage>
        <taxon>unclassified sequences</taxon>
        <taxon>metagenomes</taxon>
        <taxon>ecological metagenomes</taxon>
    </lineage>
</organism>
<accession>A0A0W8E351</accession>
<name>A0A0W8E351_9ZZZZ</name>
<dbReference type="AlphaFoldDB" id="A0A0W8E351"/>
<evidence type="ECO:0000313" key="1">
    <source>
        <dbReference type="EMBL" id="KUG03111.1"/>
    </source>
</evidence>
<reference evidence="1" key="1">
    <citation type="journal article" date="2015" name="Proc. Natl. Acad. Sci. U.S.A.">
        <title>Networks of energetic and metabolic interactions define dynamics in microbial communities.</title>
        <authorList>
            <person name="Embree M."/>
            <person name="Liu J.K."/>
            <person name="Al-Bassam M.M."/>
            <person name="Zengler K."/>
        </authorList>
    </citation>
    <scope>NUCLEOTIDE SEQUENCE</scope>
</reference>
<sequence length="39" mass="4762">MYYHTFNEIIVNRFGMKGPFKGMNCHLGNRKYNYFIENI</sequence>